<feature type="region of interest" description="Disordered" evidence="1">
    <location>
        <begin position="160"/>
        <end position="182"/>
    </location>
</feature>
<protein>
    <recommendedName>
        <fullName evidence="4">Thioredoxin domain-containing protein</fullName>
    </recommendedName>
</protein>
<reference evidence="3" key="1">
    <citation type="submission" date="2016-06" db="EMBL/GenBank/DDBJ databases">
        <authorList>
            <person name="Varghese N."/>
            <person name="Submissions Spin"/>
        </authorList>
    </citation>
    <scope>NUCLEOTIDE SEQUENCE [LARGE SCALE GENOMIC DNA]</scope>
    <source>
        <strain evidence="3">DSM 45431</strain>
    </source>
</reference>
<gene>
    <name evidence="2" type="ORF">GA0070624_4296</name>
</gene>
<proteinExistence type="predicted"/>
<keyword evidence="3" id="KW-1185">Reference proteome</keyword>
<dbReference type="AlphaFoldDB" id="A0A1C6SPU4"/>
<evidence type="ECO:0000313" key="2">
    <source>
        <dbReference type="EMBL" id="SCL31594.1"/>
    </source>
</evidence>
<dbReference type="InterPro" id="IPR036249">
    <property type="entry name" value="Thioredoxin-like_sf"/>
</dbReference>
<name>A0A1C6SPU4_9ACTN</name>
<dbReference type="SUPFAM" id="SSF52833">
    <property type="entry name" value="Thioredoxin-like"/>
    <property type="match status" value="1"/>
</dbReference>
<evidence type="ECO:0000313" key="3">
    <source>
        <dbReference type="Proteomes" id="UP000199413"/>
    </source>
</evidence>
<dbReference type="Proteomes" id="UP000199413">
    <property type="component" value="Unassembled WGS sequence"/>
</dbReference>
<dbReference type="STRING" id="568872.GA0070624_4296"/>
<organism evidence="2 3">
    <name type="scientific">Micromonospora rhizosphaerae</name>
    <dbReference type="NCBI Taxonomy" id="568872"/>
    <lineage>
        <taxon>Bacteria</taxon>
        <taxon>Bacillati</taxon>
        <taxon>Actinomycetota</taxon>
        <taxon>Actinomycetes</taxon>
        <taxon>Micromonosporales</taxon>
        <taxon>Micromonosporaceae</taxon>
        <taxon>Micromonospora</taxon>
    </lineage>
</organism>
<dbReference type="RefSeq" id="WP_218105238.1">
    <property type="nucleotide sequence ID" value="NZ_FMHV01000002.1"/>
</dbReference>
<dbReference type="EMBL" id="FMHV01000002">
    <property type="protein sequence ID" value="SCL31594.1"/>
    <property type="molecule type" value="Genomic_DNA"/>
</dbReference>
<sequence>MSFQTSALILSWIAILLLALVVSGLVRQVHALSNGAVGRPASVGLRPGSPAPRFRDLAPPAPNTLVLLFLVPSCTTCGQLLDEAAEQSQRTDAVLRVLYRQAVPPQAADLPMTVLGEQGDLFDRYDVIATPFAVVIDATGRIRRSEPVGSRAALRHLLDQADNSSGGGAGPTVHPSPQGGTL</sequence>
<accession>A0A1C6SPU4</accession>
<evidence type="ECO:0000256" key="1">
    <source>
        <dbReference type="SAM" id="MobiDB-lite"/>
    </source>
</evidence>
<evidence type="ECO:0008006" key="4">
    <source>
        <dbReference type="Google" id="ProtNLM"/>
    </source>
</evidence>